<evidence type="ECO:0000256" key="2">
    <source>
        <dbReference type="ARBA" id="ARBA00022942"/>
    </source>
</evidence>
<comment type="activity regulation">
    <text evidence="3">The formation of the proteasomal ATPase ARC-20S proteasome complex, likely via the docking of the C-termini of ARC into the intersubunit pockets in the alpha-rings, may trigger opening of the gate for substrate entry. Interconversion between the open-gate and close-gate conformations leads to a dynamic regulation of the 20S proteasome proteolysis activity.</text>
</comment>
<dbReference type="PROSITE" id="PS51475">
    <property type="entry name" value="PROTEASOME_ALPHA_2"/>
    <property type="match status" value="1"/>
</dbReference>
<keyword evidence="1 3" id="KW-0963">Cytoplasm</keyword>
<comment type="subunit">
    <text evidence="3">The 20S proteasome core is composed of 14 alpha and 14 beta subunits that assemble into four stacked heptameric rings, resulting in a barrel-shaped structure. The two inner rings, each composed of seven catalytic beta subunits, are sandwiched by two outer rings, each composed of seven alpha subunits. The catalytic chamber with the active sites is on the inside of the barrel. Has a gated structure, the ends of the cylinder being occluded by the N-termini of the alpha-subunits. Is capped by the proteasome-associated ATPase, ARC.</text>
</comment>
<evidence type="ECO:0000313" key="6">
    <source>
        <dbReference type="Proteomes" id="UP001081071"/>
    </source>
</evidence>
<evidence type="ECO:0000256" key="1">
    <source>
        <dbReference type="ARBA" id="ARBA00022490"/>
    </source>
</evidence>
<name>A0ABT4MH65_9NOCA</name>
<dbReference type="EMBL" id="JAPWIJ010000007">
    <property type="protein sequence ID" value="MCZ4520334.1"/>
    <property type="molecule type" value="Genomic_DNA"/>
</dbReference>
<dbReference type="CDD" id="cd01906">
    <property type="entry name" value="proteasome_protease_HslV"/>
    <property type="match status" value="1"/>
</dbReference>
<dbReference type="InterPro" id="IPR023332">
    <property type="entry name" value="Proteasome_alpha-type"/>
</dbReference>
<gene>
    <name evidence="3 5" type="primary">prcA</name>
    <name evidence="5" type="ORF">O4220_17615</name>
</gene>
<dbReference type="Proteomes" id="UP001081071">
    <property type="component" value="Unassembled WGS sequence"/>
</dbReference>
<proteinExistence type="inferred from homology"/>
<evidence type="ECO:0000313" key="5">
    <source>
        <dbReference type="EMBL" id="MCZ4520334.1"/>
    </source>
</evidence>
<dbReference type="NCBIfam" id="TIGR03691">
    <property type="entry name" value="20S_bact_alpha"/>
    <property type="match status" value="1"/>
</dbReference>
<comment type="pathway">
    <text evidence="3">Protein degradation; proteasomal Pup-dependent pathway.</text>
</comment>
<evidence type="ECO:0000256" key="4">
    <source>
        <dbReference type="PROSITE-ProRule" id="PRU00808"/>
    </source>
</evidence>
<organism evidence="5 6">
    <name type="scientific">Rhodococcus ruber</name>
    <dbReference type="NCBI Taxonomy" id="1830"/>
    <lineage>
        <taxon>Bacteria</taxon>
        <taxon>Bacillati</taxon>
        <taxon>Actinomycetota</taxon>
        <taxon>Actinomycetes</taxon>
        <taxon>Mycobacteriales</taxon>
        <taxon>Nocardiaceae</taxon>
        <taxon>Rhodococcus</taxon>
    </lineage>
</organism>
<dbReference type="GO" id="GO:0016787">
    <property type="term" value="F:hydrolase activity"/>
    <property type="evidence" value="ECO:0007669"/>
    <property type="project" value="UniProtKB-KW"/>
</dbReference>
<dbReference type="SUPFAM" id="SSF56235">
    <property type="entry name" value="N-terminal nucleophile aminohydrolases (Ntn hydrolases)"/>
    <property type="match status" value="1"/>
</dbReference>
<dbReference type="GO" id="GO:0000502">
    <property type="term" value="C:proteasome complex"/>
    <property type="evidence" value="ECO:0007669"/>
    <property type="project" value="UniProtKB-KW"/>
</dbReference>
<comment type="function">
    <text evidence="3">Component of the proteasome core, a large protease complex with broad specificity involved in protein degradation.</text>
</comment>
<dbReference type="InterPro" id="IPR029055">
    <property type="entry name" value="Ntn_hydrolases_N"/>
</dbReference>
<accession>A0ABT4MH65</accession>
<comment type="similarity">
    <text evidence="3 4">Belongs to the peptidase T1A family.</text>
</comment>
<keyword evidence="6" id="KW-1185">Reference proteome</keyword>
<protein>
    <recommendedName>
        <fullName evidence="3">Proteasome subunit alpha</fullName>
    </recommendedName>
    <alternativeName>
        <fullName evidence="3">20S proteasome alpha subunit</fullName>
    </alternativeName>
    <alternativeName>
        <fullName evidence="3">Proteasome core protein PrcA</fullName>
    </alternativeName>
</protein>
<reference evidence="5" key="1">
    <citation type="submission" date="2022-12" db="EMBL/GenBank/DDBJ databases">
        <authorList>
            <person name="Krivoruchko A.V."/>
            <person name="Elkin A."/>
        </authorList>
    </citation>
    <scope>NUCLEOTIDE SEQUENCE</scope>
    <source>
        <strain evidence="5">IEGM 1391</strain>
    </source>
</reference>
<comment type="subcellular location">
    <subcellularLocation>
        <location evidence="3">Cytoplasm</location>
    </subcellularLocation>
</comment>
<comment type="caution">
    <text evidence="5">The sequence shown here is derived from an EMBL/GenBank/DDBJ whole genome shotgun (WGS) entry which is preliminary data.</text>
</comment>
<sequence>MTMPYYASAEQIMRDRSELARKGIGRGRSVIALTYADGVLFVAENRSTALHKVSELYDRIGFAAVGKYNEFENLRKAGIQHADIKGYTYDRRDVTGRSLAKTYAQALGTIFTEQLKPYEVEICVAEVSHQDEPIATQLYRITYDGSIVDEQDFVVMGGTTEPIVAALKDTYRSGLDLADAVRVAVDALTAGPAVPPAAGGEPEKKVLEVSALEVAVLDQGRPRRAFRRIAGAALEDMLPVSAPAVEVTTDTVDGAPEVGLS</sequence>
<keyword evidence="5" id="KW-0378">Hydrolase</keyword>
<dbReference type="HAMAP" id="MF_00289_B">
    <property type="entry name" value="Proteasome_A_B"/>
    <property type="match status" value="1"/>
</dbReference>
<dbReference type="Pfam" id="PF00227">
    <property type="entry name" value="Proteasome"/>
    <property type="match status" value="1"/>
</dbReference>
<dbReference type="InterPro" id="IPR001353">
    <property type="entry name" value="Proteasome_sua/b"/>
</dbReference>
<evidence type="ECO:0000256" key="3">
    <source>
        <dbReference type="HAMAP-Rule" id="MF_00289"/>
    </source>
</evidence>
<dbReference type="Gene3D" id="3.60.20.10">
    <property type="entry name" value="Glutamine Phosphoribosylpyrophosphate, subunit 1, domain 1"/>
    <property type="match status" value="1"/>
</dbReference>
<dbReference type="InterPro" id="IPR022296">
    <property type="entry name" value="Proteasome_asu_bac"/>
</dbReference>
<keyword evidence="2 3" id="KW-0647">Proteasome</keyword>
<dbReference type="RefSeq" id="WP_269606527.1">
    <property type="nucleotide sequence ID" value="NZ_JAPWIJ010000007.1"/>
</dbReference>